<keyword evidence="1" id="KW-1133">Transmembrane helix</keyword>
<accession>A0A4D6M529</accession>
<dbReference type="Proteomes" id="UP000501690">
    <property type="component" value="Linkage Group LG6"/>
</dbReference>
<organism evidence="2 3">
    <name type="scientific">Vigna unguiculata</name>
    <name type="common">Cowpea</name>
    <dbReference type="NCBI Taxonomy" id="3917"/>
    <lineage>
        <taxon>Eukaryota</taxon>
        <taxon>Viridiplantae</taxon>
        <taxon>Streptophyta</taxon>
        <taxon>Embryophyta</taxon>
        <taxon>Tracheophyta</taxon>
        <taxon>Spermatophyta</taxon>
        <taxon>Magnoliopsida</taxon>
        <taxon>eudicotyledons</taxon>
        <taxon>Gunneridae</taxon>
        <taxon>Pentapetalae</taxon>
        <taxon>rosids</taxon>
        <taxon>fabids</taxon>
        <taxon>Fabales</taxon>
        <taxon>Fabaceae</taxon>
        <taxon>Papilionoideae</taxon>
        <taxon>50 kb inversion clade</taxon>
        <taxon>NPAAA clade</taxon>
        <taxon>indigoferoid/millettioid clade</taxon>
        <taxon>Phaseoleae</taxon>
        <taxon>Vigna</taxon>
    </lineage>
</organism>
<reference evidence="2 3" key="1">
    <citation type="submission" date="2019-04" db="EMBL/GenBank/DDBJ databases">
        <title>An improved genome assembly and genetic linkage map for asparagus bean, Vigna unguiculata ssp. sesquipedialis.</title>
        <authorList>
            <person name="Xia Q."/>
            <person name="Zhang R."/>
            <person name="Dong Y."/>
        </authorList>
    </citation>
    <scope>NUCLEOTIDE SEQUENCE [LARGE SCALE GENOMIC DNA]</scope>
    <source>
        <tissue evidence="2">Leaf</tissue>
    </source>
</reference>
<evidence type="ECO:0000313" key="3">
    <source>
        <dbReference type="Proteomes" id="UP000501690"/>
    </source>
</evidence>
<sequence>MFSYLLFFVDQISWIEVFLSDRPLDEFVLLRSTVGWICSSQIYFSFGSFFSLIFLSTFTRLKKRFTLLFVFSFFYIVNIESFNLSLSIEIYQWTLTTPSLLAAKFQGFITVHSQEKVTFASSKAYLSVKR</sequence>
<evidence type="ECO:0000256" key="1">
    <source>
        <dbReference type="SAM" id="Phobius"/>
    </source>
</evidence>
<name>A0A4D6M529_VIGUN</name>
<evidence type="ECO:0000313" key="2">
    <source>
        <dbReference type="EMBL" id="QCD95810.1"/>
    </source>
</evidence>
<protein>
    <submittedName>
        <fullName evidence="2">Uncharacterized protein</fullName>
    </submittedName>
</protein>
<dbReference type="AlphaFoldDB" id="A0A4D6M529"/>
<keyword evidence="1" id="KW-0472">Membrane</keyword>
<gene>
    <name evidence="2" type="ORF">DEO72_LG6g506</name>
</gene>
<feature type="transmembrane region" description="Helical" evidence="1">
    <location>
        <begin position="67"/>
        <end position="88"/>
    </location>
</feature>
<dbReference type="EMBL" id="CP039350">
    <property type="protein sequence ID" value="QCD95810.1"/>
    <property type="molecule type" value="Genomic_DNA"/>
</dbReference>
<feature type="transmembrane region" description="Helical" evidence="1">
    <location>
        <begin position="34"/>
        <end position="55"/>
    </location>
</feature>
<proteinExistence type="predicted"/>
<keyword evidence="3" id="KW-1185">Reference proteome</keyword>
<keyword evidence="1" id="KW-0812">Transmembrane</keyword>